<accession>A0ABQ2LE68</accession>
<dbReference type="InterPro" id="IPR020616">
    <property type="entry name" value="Thiolase_N"/>
</dbReference>
<dbReference type="PANTHER" id="PTHR18919:SF138">
    <property type="entry name" value="ACETYL-COA C-ACETYLTRANSFERASE"/>
    <property type="match status" value="1"/>
</dbReference>
<dbReference type="Pfam" id="PF02803">
    <property type="entry name" value="Thiolase_C"/>
    <property type="match status" value="1"/>
</dbReference>
<sequence>MATSDPVVIVSMARTPMGGFQGDLSPLMASELGATAIKAALERGGVSPDDVDETIMGCVLPAGQGQAPARQASKKAGIPNKTGAVTLNKMCGSGMKAMMVGHDSLLAGTNDIVVAGGMESMTNAPYLLPKARGGMRLGHGDVKDHMFLDGLEDAYDPGRLMGTFAEETAQHYQFTRDAQDAYAIESLKRAQKAGEDGTFADEIAPIRIVTRKGETTISIDEQPGKARFDKIPQLKPAFAKDGTVTAANSSSISDGAAALILMRRSEAEKRGLPVLAEIKGHATHAQEPQWFTTAPIGAIKSVLEKCGWTTQDVDLWEVNEAFAVVAMAAMRDLDLPHDAVNVYGGACALGHPIGASGARIVVTLINALQKRGKKRGVATLCIGGGEATALALELVS</sequence>
<evidence type="ECO:0000313" key="7">
    <source>
        <dbReference type="EMBL" id="GGO12999.1"/>
    </source>
</evidence>
<dbReference type="InterPro" id="IPR016039">
    <property type="entry name" value="Thiolase-like"/>
</dbReference>
<dbReference type="PANTHER" id="PTHR18919">
    <property type="entry name" value="ACETYL-COA C-ACYLTRANSFERASE"/>
    <property type="match status" value="1"/>
</dbReference>
<protein>
    <submittedName>
        <fullName evidence="7">Acetyl-CoA acetyltransferase</fullName>
    </submittedName>
</protein>
<dbReference type="NCBIfam" id="TIGR01930">
    <property type="entry name" value="AcCoA-C-Actrans"/>
    <property type="match status" value="1"/>
</dbReference>
<evidence type="ECO:0000256" key="4">
    <source>
        <dbReference type="RuleBase" id="RU003557"/>
    </source>
</evidence>
<reference evidence="8" key="1">
    <citation type="journal article" date="2019" name="Int. J. Syst. Evol. Microbiol.">
        <title>The Global Catalogue of Microorganisms (GCM) 10K type strain sequencing project: providing services to taxonomists for standard genome sequencing and annotation.</title>
        <authorList>
            <consortium name="The Broad Institute Genomics Platform"/>
            <consortium name="The Broad Institute Genome Sequencing Center for Infectious Disease"/>
            <person name="Wu L."/>
            <person name="Ma J."/>
        </authorList>
    </citation>
    <scope>NUCLEOTIDE SEQUENCE [LARGE SCALE GENOMIC DNA]</scope>
    <source>
        <strain evidence="8">JCM 17843</strain>
    </source>
</reference>
<comment type="similarity">
    <text evidence="1 4">Belongs to the thiolase-like superfamily. Thiolase family.</text>
</comment>
<keyword evidence="3 4" id="KW-0012">Acyltransferase</keyword>
<dbReference type="InterPro" id="IPR020617">
    <property type="entry name" value="Thiolase_C"/>
</dbReference>
<gene>
    <name evidence="7" type="primary">fadA</name>
    <name evidence="7" type="ORF">GCM10007972_18730</name>
</gene>
<evidence type="ECO:0000256" key="2">
    <source>
        <dbReference type="ARBA" id="ARBA00022679"/>
    </source>
</evidence>
<dbReference type="CDD" id="cd00751">
    <property type="entry name" value="thiolase"/>
    <property type="match status" value="1"/>
</dbReference>
<evidence type="ECO:0000259" key="6">
    <source>
        <dbReference type="Pfam" id="PF02803"/>
    </source>
</evidence>
<keyword evidence="2 4" id="KW-0808">Transferase</keyword>
<dbReference type="Gene3D" id="3.40.47.10">
    <property type="match status" value="1"/>
</dbReference>
<evidence type="ECO:0000259" key="5">
    <source>
        <dbReference type="Pfam" id="PF00108"/>
    </source>
</evidence>
<name>A0ABQ2LE68_9PROT</name>
<dbReference type="EMBL" id="BMOV01000006">
    <property type="protein sequence ID" value="GGO12999.1"/>
    <property type="molecule type" value="Genomic_DNA"/>
</dbReference>
<dbReference type="InterPro" id="IPR002155">
    <property type="entry name" value="Thiolase"/>
</dbReference>
<proteinExistence type="inferred from homology"/>
<dbReference type="InterPro" id="IPR020615">
    <property type="entry name" value="Thiolase_acyl_enz_int_AS"/>
</dbReference>
<dbReference type="PROSITE" id="PS00099">
    <property type="entry name" value="THIOLASE_3"/>
    <property type="match status" value="1"/>
</dbReference>
<feature type="domain" description="Thiolase N-terminal" evidence="5">
    <location>
        <begin position="7"/>
        <end position="265"/>
    </location>
</feature>
<dbReference type="PROSITE" id="PS00098">
    <property type="entry name" value="THIOLASE_1"/>
    <property type="match status" value="1"/>
</dbReference>
<evidence type="ECO:0000256" key="1">
    <source>
        <dbReference type="ARBA" id="ARBA00010982"/>
    </source>
</evidence>
<dbReference type="SUPFAM" id="SSF53901">
    <property type="entry name" value="Thiolase-like"/>
    <property type="match status" value="2"/>
</dbReference>
<feature type="domain" description="Thiolase C-terminal" evidence="6">
    <location>
        <begin position="273"/>
        <end position="393"/>
    </location>
</feature>
<evidence type="ECO:0000256" key="3">
    <source>
        <dbReference type="ARBA" id="ARBA00023315"/>
    </source>
</evidence>
<dbReference type="Proteomes" id="UP000602381">
    <property type="component" value="Unassembled WGS sequence"/>
</dbReference>
<dbReference type="InterPro" id="IPR020610">
    <property type="entry name" value="Thiolase_AS"/>
</dbReference>
<dbReference type="RefSeq" id="WP_150005139.1">
    <property type="nucleotide sequence ID" value="NZ_BMOV01000006.1"/>
</dbReference>
<dbReference type="Pfam" id="PF00108">
    <property type="entry name" value="Thiolase_N"/>
    <property type="match status" value="1"/>
</dbReference>
<keyword evidence="8" id="KW-1185">Reference proteome</keyword>
<dbReference type="PIRSF" id="PIRSF000429">
    <property type="entry name" value="Ac-CoA_Ac_transf"/>
    <property type="match status" value="1"/>
</dbReference>
<organism evidence="7 8">
    <name type="scientific">Iodidimonas muriae</name>
    <dbReference type="NCBI Taxonomy" id="261467"/>
    <lineage>
        <taxon>Bacteria</taxon>
        <taxon>Pseudomonadati</taxon>
        <taxon>Pseudomonadota</taxon>
        <taxon>Alphaproteobacteria</taxon>
        <taxon>Iodidimonadales</taxon>
        <taxon>Iodidimonadaceae</taxon>
        <taxon>Iodidimonas</taxon>
    </lineage>
</organism>
<evidence type="ECO:0000313" key="8">
    <source>
        <dbReference type="Proteomes" id="UP000602381"/>
    </source>
</evidence>
<comment type="caution">
    <text evidence="7">The sequence shown here is derived from an EMBL/GenBank/DDBJ whole genome shotgun (WGS) entry which is preliminary data.</text>
</comment>